<accession>A0A1B5KW20</accession>
<evidence type="ECO:0000313" key="2">
    <source>
        <dbReference type="Proteomes" id="UP000054053"/>
    </source>
</evidence>
<gene>
    <name evidence="1" type="ORF">UVI_02006890</name>
</gene>
<dbReference type="EMBL" id="BBTG02000002">
    <property type="protein sequence ID" value="GAO15219.1"/>
    <property type="molecule type" value="Genomic_DNA"/>
</dbReference>
<dbReference type="Proteomes" id="UP000054053">
    <property type="component" value="Unassembled WGS sequence"/>
</dbReference>
<dbReference type="GO" id="GO:0031505">
    <property type="term" value="P:fungal-type cell wall organization"/>
    <property type="evidence" value="ECO:0007669"/>
    <property type="project" value="InterPro"/>
</dbReference>
<sequence>MQVKALVVAGIAGGAVAQTAPSSSSLPVGTVVFPVPTSSSNVGTVVFPVLSAPVSSSSPVGSVLFPALSGNATVVTQVVTAYTTYCPGPTTFAVGSMTYTVTSATTLTITNCPCTITQTRGANAMYNPQAVAAAEGRSVAYSLALAVAGVVGVLAL</sequence>
<reference evidence="2" key="1">
    <citation type="journal article" date="2016" name="Genome Announc.">
        <title>Genome sequence of Ustilaginoidea virens IPU010, a rice pathogenic fungus causing false smut.</title>
        <authorList>
            <person name="Kumagai T."/>
            <person name="Ishii T."/>
            <person name="Terai G."/>
            <person name="Umemura M."/>
            <person name="Machida M."/>
            <person name="Asai K."/>
        </authorList>
    </citation>
    <scope>NUCLEOTIDE SEQUENCE [LARGE SCALE GENOMIC DNA]</scope>
    <source>
        <strain evidence="2">IPU010</strain>
    </source>
</reference>
<dbReference type="GO" id="GO:0005199">
    <property type="term" value="F:structural constituent of cell wall"/>
    <property type="evidence" value="ECO:0007669"/>
    <property type="project" value="InterPro"/>
</dbReference>
<evidence type="ECO:0008006" key="3">
    <source>
        <dbReference type="Google" id="ProtNLM"/>
    </source>
</evidence>
<name>A0A1B5KW20_USTVR</name>
<organism evidence="1 2">
    <name type="scientific">Ustilaginoidea virens</name>
    <name type="common">Rice false smut fungus</name>
    <name type="synonym">Villosiclava virens</name>
    <dbReference type="NCBI Taxonomy" id="1159556"/>
    <lineage>
        <taxon>Eukaryota</taxon>
        <taxon>Fungi</taxon>
        <taxon>Dikarya</taxon>
        <taxon>Ascomycota</taxon>
        <taxon>Pezizomycotina</taxon>
        <taxon>Sordariomycetes</taxon>
        <taxon>Hypocreomycetidae</taxon>
        <taxon>Hypocreales</taxon>
        <taxon>Clavicipitaceae</taxon>
        <taxon>Ustilaginoidea</taxon>
    </lineage>
</organism>
<dbReference type="AlphaFoldDB" id="A0A1B5KW20"/>
<comment type="caution">
    <text evidence="1">The sequence shown here is derived from an EMBL/GenBank/DDBJ whole genome shotgun (WGS) entry which is preliminary data.</text>
</comment>
<evidence type="ECO:0000313" key="1">
    <source>
        <dbReference type="EMBL" id="GAO15219.1"/>
    </source>
</evidence>
<dbReference type="PANTHER" id="PTHR35523">
    <property type="entry name" value="CELL WALL PROTEIN SED1"/>
    <property type="match status" value="1"/>
</dbReference>
<proteinExistence type="predicted"/>
<dbReference type="GO" id="GO:0009277">
    <property type="term" value="C:fungal-type cell wall"/>
    <property type="evidence" value="ECO:0007669"/>
    <property type="project" value="TreeGrafter"/>
</dbReference>
<dbReference type="PANTHER" id="PTHR35523:SF1">
    <property type="entry name" value="CELL WALL PROTEIN SED1"/>
    <property type="match status" value="1"/>
</dbReference>
<protein>
    <recommendedName>
        <fullName evidence="3">Mmc protein</fullName>
    </recommendedName>
</protein>
<dbReference type="InterPro" id="IPR038843">
    <property type="entry name" value="Sed1/Spi1"/>
</dbReference>